<dbReference type="EMBL" id="GL380282">
    <property type="protein sequence ID" value="EGT51916.1"/>
    <property type="molecule type" value="Genomic_DNA"/>
</dbReference>
<dbReference type="HOGENOM" id="CLU_2225541_0_0_1"/>
<keyword evidence="1" id="KW-0812">Transmembrane</keyword>
<dbReference type="InParanoid" id="G0PDN5"/>
<evidence type="ECO:0000313" key="2">
    <source>
        <dbReference type="EMBL" id="EGT51916.1"/>
    </source>
</evidence>
<dbReference type="AlphaFoldDB" id="G0PDN5"/>
<reference evidence="3" key="1">
    <citation type="submission" date="2011-07" db="EMBL/GenBank/DDBJ databases">
        <authorList>
            <consortium name="Caenorhabditis brenneri Sequencing and Analysis Consortium"/>
            <person name="Wilson R.K."/>
        </authorList>
    </citation>
    <scope>NUCLEOTIDE SEQUENCE [LARGE SCALE GENOMIC DNA]</scope>
    <source>
        <strain evidence="3">PB2801</strain>
    </source>
</reference>
<gene>
    <name evidence="2" type="ORF">CAEBREN_01241</name>
</gene>
<feature type="transmembrane region" description="Helical" evidence="1">
    <location>
        <begin position="37"/>
        <end position="59"/>
    </location>
</feature>
<feature type="transmembrane region" description="Helical" evidence="1">
    <location>
        <begin position="7"/>
        <end position="31"/>
    </location>
</feature>
<keyword evidence="3" id="KW-1185">Reference proteome</keyword>
<dbReference type="OrthoDB" id="5813311at2759"/>
<evidence type="ECO:0000256" key="1">
    <source>
        <dbReference type="SAM" id="Phobius"/>
    </source>
</evidence>
<proteinExistence type="predicted"/>
<keyword evidence="1" id="KW-1133">Transmembrane helix</keyword>
<protein>
    <submittedName>
        <fullName evidence="2">Uncharacterized protein</fullName>
    </submittedName>
</protein>
<dbReference type="FunCoup" id="G0PDN5">
    <property type="interactions" value="1872"/>
</dbReference>
<accession>G0PDN5</accession>
<keyword evidence="1" id="KW-0472">Membrane</keyword>
<dbReference type="eggNOG" id="ENOG502TIJM">
    <property type="taxonomic scope" value="Eukaryota"/>
</dbReference>
<name>G0PDN5_CAEBE</name>
<dbReference type="Proteomes" id="UP000008068">
    <property type="component" value="Unassembled WGS sequence"/>
</dbReference>
<sequence>MLISGSVLRGIVTCIYLLIISVSTALTLYFYSEPVLFAFVIIAVALLVLSYPILCLFTVTRSYDLELRGCCGGVEWVPISEDIERIEKQETQRNEKVSKLDEAFIYAYM</sequence>
<organism evidence="3">
    <name type="scientific">Caenorhabditis brenneri</name>
    <name type="common">Nematode worm</name>
    <dbReference type="NCBI Taxonomy" id="135651"/>
    <lineage>
        <taxon>Eukaryota</taxon>
        <taxon>Metazoa</taxon>
        <taxon>Ecdysozoa</taxon>
        <taxon>Nematoda</taxon>
        <taxon>Chromadorea</taxon>
        <taxon>Rhabditida</taxon>
        <taxon>Rhabditina</taxon>
        <taxon>Rhabditomorpha</taxon>
        <taxon>Rhabditoidea</taxon>
        <taxon>Rhabditidae</taxon>
        <taxon>Peloderinae</taxon>
        <taxon>Caenorhabditis</taxon>
    </lineage>
</organism>
<evidence type="ECO:0000313" key="3">
    <source>
        <dbReference type="Proteomes" id="UP000008068"/>
    </source>
</evidence>